<evidence type="ECO:0000256" key="4">
    <source>
        <dbReference type="ARBA" id="ARBA00022574"/>
    </source>
</evidence>
<accession>A0A835Z743</accession>
<feature type="repeat" description="WD" evidence="8">
    <location>
        <begin position="61"/>
        <end position="104"/>
    </location>
</feature>
<dbReference type="GO" id="GO:0005198">
    <property type="term" value="F:structural molecule activity"/>
    <property type="evidence" value="ECO:0007669"/>
    <property type="project" value="InterPro"/>
</dbReference>
<evidence type="ECO:0000313" key="9">
    <source>
        <dbReference type="EMBL" id="KAG5186185.1"/>
    </source>
</evidence>
<dbReference type="PROSITE" id="PS00678">
    <property type="entry name" value="WD_REPEATS_1"/>
    <property type="match status" value="1"/>
</dbReference>
<dbReference type="PRINTS" id="PR00320">
    <property type="entry name" value="GPROTEINBRPT"/>
</dbReference>
<evidence type="ECO:0000256" key="3">
    <source>
        <dbReference type="ARBA" id="ARBA00022448"/>
    </source>
</evidence>
<dbReference type="PROSITE" id="PS50294">
    <property type="entry name" value="WD_REPEATS_REGION"/>
    <property type="match status" value="1"/>
</dbReference>
<dbReference type="PROSITE" id="PS50082">
    <property type="entry name" value="WD_REPEATS_2"/>
    <property type="match status" value="2"/>
</dbReference>
<gene>
    <name evidence="9" type="ORF">JKP88DRAFT_185303</name>
</gene>
<dbReference type="Gene3D" id="2.130.10.10">
    <property type="entry name" value="YVTN repeat-like/Quinoprotein amine dehydrogenase"/>
    <property type="match status" value="1"/>
</dbReference>
<evidence type="ECO:0000256" key="2">
    <source>
        <dbReference type="ARBA" id="ARBA00010102"/>
    </source>
</evidence>
<dbReference type="InterPro" id="IPR036322">
    <property type="entry name" value="WD40_repeat_dom_sf"/>
</dbReference>
<dbReference type="InterPro" id="IPR001680">
    <property type="entry name" value="WD40_rpt"/>
</dbReference>
<protein>
    <submittedName>
        <fullName evidence="9">Nucleoporin-like protein</fullName>
    </submittedName>
</protein>
<keyword evidence="7" id="KW-0539">Nucleus</keyword>
<dbReference type="GO" id="GO:0015031">
    <property type="term" value="P:protein transport"/>
    <property type="evidence" value="ECO:0007669"/>
    <property type="project" value="UniProtKB-KW"/>
</dbReference>
<name>A0A835Z743_9STRA</name>
<dbReference type="InterPro" id="IPR019775">
    <property type="entry name" value="WD40_repeat_CS"/>
</dbReference>
<dbReference type="GO" id="GO:0031080">
    <property type="term" value="C:nuclear pore outer ring"/>
    <property type="evidence" value="ECO:0007669"/>
    <property type="project" value="TreeGrafter"/>
</dbReference>
<evidence type="ECO:0000256" key="8">
    <source>
        <dbReference type="PROSITE-ProRule" id="PRU00221"/>
    </source>
</evidence>
<reference evidence="9" key="1">
    <citation type="submission" date="2021-02" db="EMBL/GenBank/DDBJ databases">
        <title>First Annotated Genome of the Yellow-green Alga Tribonema minus.</title>
        <authorList>
            <person name="Mahan K.M."/>
        </authorList>
    </citation>
    <scope>NUCLEOTIDE SEQUENCE</scope>
    <source>
        <strain evidence="9">UTEX B ZZ1240</strain>
    </source>
</reference>
<keyword evidence="10" id="KW-1185">Reference proteome</keyword>
<dbReference type="PANTHER" id="PTHR11024:SF3">
    <property type="entry name" value="NUCLEOPORIN SEH1"/>
    <property type="match status" value="1"/>
</dbReference>
<keyword evidence="4 8" id="KW-0853">WD repeat</keyword>
<keyword evidence="6" id="KW-0653">Protein transport</keyword>
<dbReference type="Pfam" id="PF00400">
    <property type="entry name" value="WD40"/>
    <property type="match status" value="5"/>
</dbReference>
<feature type="repeat" description="WD" evidence="8">
    <location>
        <begin position="13"/>
        <end position="47"/>
    </location>
</feature>
<organism evidence="9 10">
    <name type="scientific">Tribonema minus</name>
    <dbReference type="NCBI Taxonomy" id="303371"/>
    <lineage>
        <taxon>Eukaryota</taxon>
        <taxon>Sar</taxon>
        <taxon>Stramenopiles</taxon>
        <taxon>Ochrophyta</taxon>
        <taxon>PX clade</taxon>
        <taxon>Xanthophyceae</taxon>
        <taxon>Tribonematales</taxon>
        <taxon>Tribonemataceae</taxon>
        <taxon>Tribonema</taxon>
    </lineage>
</organism>
<evidence type="ECO:0000256" key="6">
    <source>
        <dbReference type="ARBA" id="ARBA00022927"/>
    </source>
</evidence>
<dbReference type="InterPro" id="IPR015943">
    <property type="entry name" value="WD40/YVTN_repeat-like_dom_sf"/>
</dbReference>
<dbReference type="EMBL" id="JAFCMP010000113">
    <property type="protein sequence ID" value="KAG5186185.1"/>
    <property type="molecule type" value="Genomic_DNA"/>
</dbReference>
<evidence type="ECO:0000256" key="7">
    <source>
        <dbReference type="ARBA" id="ARBA00023242"/>
    </source>
</evidence>
<keyword evidence="3" id="KW-0813">Transport</keyword>
<dbReference type="AlphaFoldDB" id="A0A835Z743"/>
<keyword evidence="5" id="KW-0677">Repeat</keyword>
<comment type="caution">
    <text evidence="9">The sequence shown here is derived from an EMBL/GenBank/DDBJ whole genome shotgun (WGS) entry which is preliminary data.</text>
</comment>
<dbReference type="SUPFAM" id="SSF50978">
    <property type="entry name" value="WD40 repeat-like"/>
    <property type="match status" value="1"/>
</dbReference>
<evidence type="ECO:0000256" key="1">
    <source>
        <dbReference type="ARBA" id="ARBA00004259"/>
    </source>
</evidence>
<comment type="similarity">
    <text evidence="2">Belongs to the WD repeat SEC13 family.</text>
</comment>
<dbReference type="GO" id="GO:0034198">
    <property type="term" value="P:cellular response to amino acid starvation"/>
    <property type="evidence" value="ECO:0007669"/>
    <property type="project" value="TreeGrafter"/>
</dbReference>
<sequence length="338" mass="37963">MASWANKPASQFPTNHADFVHDVKYDFYGKRLATCSSDQSVRVWDLDDKGEWTVKSGCEWKNAHQGMIWRLAWAHPEFGQVIATCSADRTVKVWEEQEGMRLYTDEATAQNKTTWYPKAQLSDSRKQVADIDFAPRHLGLKLATGSADGNVRIYEAIDIMNLNHWPLQEVFEVGRNAGVTCLCWNRSGFDQPMIVVGTDKGDLLVWRYDDVMRVWVLAAELKGHEHGVNDVDWAPNMGRSYHLIASCGADKTLKVHQLKRVGGTIETGDKYPLTCNDTLGHVWRVEWNVTGTVLATSSDDSAVMLWKMDFKGDWVCVDSVSGQVEGEAAEDAMAMEPS</sequence>
<evidence type="ECO:0000313" key="10">
    <source>
        <dbReference type="Proteomes" id="UP000664859"/>
    </source>
</evidence>
<dbReference type="GO" id="GO:0035859">
    <property type="term" value="C:Seh1-associated complex"/>
    <property type="evidence" value="ECO:0007669"/>
    <property type="project" value="TreeGrafter"/>
</dbReference>
<dbReference type="InterPro" id="IPR020472">
    <property type="entry name" value="WD40_PAC1"/>
</dbReference>
<comment type="subcellular location">
    <subcellularLocation>
        <location evidence="1">Nucleus envelope</location>
    </subcellularLocation>
</comment>
<dbReference type="SMART" id="SM00320">
    <property type="entry name" value="WD40"/>
    <property type="match status" value="6"/>
</dbReference>
<evidence type="ECO:0000256" key="5">
    <source>
        <dbReference type="ARBA" id="ARBA00022737"/>
    </source>
</evidence>
<dbReference type="Proteomes" id="UP000664859">
    <property type="component" value="Unassembled WGS sequence"/>
</dbReference>
<dbReference type="PANTHER" id="PTHR11024">
    <property type="entry name" value="NUCLEAR PORE COMPLEX PROTEIN SEC13 / SEH1 FAMILY MEMBER"/>
    <property type="match status" value="1"/>
</dbReference>
<dbReference type="InterPro" id="IPR037363">
    <property type="entry name" value="Sec13/Seh1_fam"/>
</dbReference>
<dbReference type="OrthoDB" id="364224at2759"/>
<proteinExistence type="inferred from homology"/>
<dbReference type="GO" id="GO:1904263">
    <property type="term" value="P:positive regulation of TORC1 signaling"/>
    <property type="evidence" value="ECO:0007669"/>
    <property type="project" value="TreeGrafter"/>
</dbReference>